<evidence type="ECO:0000256" key="8">
    <source>
        <dbReference type="ARBA" id="ARBA00022605"/>
    </source>
</evidence>
<dbReference type="InterPro" id="IPR005785">
    <property type="entry name" value="B_amino_transI"/>
</dbReference>
<dbReference type="PANTHER" id="PTHR42743">
    <property type="entry name" value="AMINO-ACID AMINOTRANSFERASE"/>
    <property type="match status" value="1"/>
</dbReference>
<accession>A0A840I4X1</accession>
<comment type="pathway">
    <text evidence="4 17">Amino-acid biosynthesis; L-valine biosynthesis; L-valine from pyruvate: step 4/4.</text>
</comment>
<proteinExistence type="inferred from homology"/>
<dbReference type="UniPathway" id="UPA00048">
    <property type="reaction ID" value="UER00073"/>
</dbReference>
<comment type="function">
    <text evidence="2 17">Acts on leucine, isoleucine and valine.</text>
</comment>
<evidence type="ECO:0000256" key="14">
    <source>
        <dbReference type="ARBA" id="ARBA00049229"/>
    </source>
</evidence>
<comment type="pathway">
    <text evidence="5 17">Amino-acid biosynthesis; L-leucine biosynthesis; L-leucine from 3-methyl-2-oxobutanoate: step 4/4.</text>
</comment>
<dbReference type="RefSeq" id="WP_343074330.1">
    <property type="nucleotide sequence ID" value="NZ_JACHOB010000005.1"/>
</dbReference>
<evidence type="ECO:0000256" key="16">
    <source>
        <dbReference type="RuleBase" id="RU004516"/>
    </source>
</evidence>
<evidence type="ECO:0000313" key="18">
    <source>
        <dbReference type="EMBL" id="MBB4659879.1"/>
    </source>
</evidence>
<evidence type="ECO:0000256" key="6">
    <source>
        <dbReference type="ARBA" id="ARBA00009320"/>
    </source>
</evidence>
<dbReference type="EC" id="2.6.1.42" evidence="17"/>
<dbReference type="SUPFAM" id="SSF56752">
    <property type="entry name" value="D-aminoacid aminotransferase-like PLP-dependent enzymes"/>
    <property type="match status" value="1"/>
</dbReference>
<evidence type="ECO:0000256" key="11">
    <source>
        <dbReference type="ARBA" id="ARBA00023304"/>
    </source>
</evidence>
<evidence type="ECO:0000256" key="1">
    <source>
        <dbReference type="ARBA" id="ARBA00001933"/>
    </source>
</evidence>
<dbReference type="GO" id="GO:0009099">
    <property type="term" value="P:L-valine biosynthetic process"/>
    <property type="evidence" value="ECO:0007669"/>
    <property type="project" value="UniProtKB-UniPathway"/>
</dbReference>
<dbReference type="Proteomes" id="UP000563524">
    <property type="component" value="Unassembled WGS sequence"/>
</dbReference>
<sequence>MPIQEAKFIWKNGEMIPWAEATTHVLTHALLYGTCAFEGIRAYDTPHKGTCVFRLEEHTKRLFYSARIYGIGIDYSEAEVNEAILRTVRENELKSAYIRVNAYLGYGEMSPSATGCPDDLVIAAFPWGRYLGAEAIEEGIDACVSSWRRTAQGTLPAGAKVAGNYLSSRLITTEAKVRGMVEGIGLSHDGTVSEGGGENLFIVKDGRVLTPPLASSILGGITRDTVLTFLNDMNVEVVEQAIPRELLYGCDELFMTGTAAEVTPVRSVDGLAVGGGNQERPVTKEVQKRFFGLFDGTTEDEHDWLRPVKG</sequence>
<evidence type="ECO:0000256" key="13">
    <source>
        <dbReference type="ARBA" id="ARBA00048798"/>
    </source>
</evidence>
<evidence type="ECO:0000256" key="15">
    <source>
        <dbReference type="RuleBase" id="RU004106"/>
    </source>
</evidence>
<organism evidence="18 19">
    <name type="scientific">Parvularcula dongshanensis</name>
    <dbReference type="NCBI Taxonomy" id="1173995"/>
    <lineage>
        <taxon>Bacteria</taxon>
        <taxon>Pseudomonadati</taxon>
        <taxon>Pseudomonadota</taxon>
        <taxon>Alphaproteobacteria</taxon>
        <taxon>Parvularculales</taxon>
        <taxon>Parvularculaceae</taxon>
        <taxon>Parvularcula</taxon>
    </lineage>
</organism>
<comment type="caution">
    <text evidence="18">The sequence shown here is derived from an EMBL/GenBank/DDBJ whole genome shotgun (WGS) entry which is preliminary data.</text>
</comment>
<comment type="catalytic activity">
    <reaction evidence="12 17">
        <text>L-valine + 2-oxoglutarate = 3-methyl-2-oxobutanoate + L-glutamate</text>
        <dbReference type="Rhea" id="RHEA:24813"/>
        <dbReference type="ChEBI" id="CHEBI:11851"/>
        <dbReference type="ChEBI" id="CHEBI:16810"/>
        <dbReference type="ChEBI" id="CHEBI:29985"/>
        <dbReference type="ChEBI" id="CHEBI:57762"/>
        <dbReference type="EC" id="2.6.1.42"/>
    </reaction>
</comment>
<evidence type="ECO:0000256" key="5">
    <source>
        <dbReference type="ARBA" id="ARBA00005072"/>
    </source>
</evidence>
<evidence type="ECO:0000256" key="4">
    <source>
        <dbReference type="ARBA" id="ARBA00004931"/>
    </source>
</evidence>
<comment type="similarity">
    <text evidence="6 15">Belongs to the class-IV pyridoxal-phosphate-dependent aminotransferase family.</text>
</comment>
<evidence type="ECO:0000256" key="3">
    <source>
        <dbReference type="ARBA" id="ARBA00004824"/>
    </source>
</evidence>
<comment type="cofactor">
    <cofactor evidence="1 16">
        <name>pyridoxal 5'-phosphate</name>
        <dbReference type="ChEBI" id="CHEBI:597326"/>
    </cofactor>
</comment>
<dbReference type="EMBL" id="JACHOB010000005">
    <property type="protein sequence ID" value="MBB4659879.1"/>
    <property type="molecule type" value="Genomic_DNA"/>
</dbReference>
<comment type="catalytic activity">
    <reaction evidence="14 17">
        <text>L-leucine + 2-oxoglutarate = 4-methyl-2-oxopentanoate + L-glutamate</text>
        <dbReference type="Rhea" id="RHEA:18321"/>
        <dbReference type="ChEBI" id="CHEBI:16810"/>
        <dbReference type="ChEBI" id="CHEBI:17865"/>
        <dbReference type="ChEBI" id="CHEBI:29985"/>
        <dbReference type="ChEBI" id="CHEBI:57427"/>
        <dbReference type="EC" id="2.6.1.42"/>
    </reaction>
</comment>
<reference evidence="18 19" key="1">
    <citation type="submission" date="2020-08" db="EMBL/GenBank/DDBJ databases">
        <title>Genomic Encyclopedia of Type Strains, Phase IV (KMG-IV): sequencing the most valuable type-strain genomes for metagenomic binning, comparative biology and taxonomic classification.</title>
        <authorList>
            <person name="Goeker M."/>
        </authorList>
    </citation>
    <scope>NUCLEOTIDE SEQUENCE [LARGE SCALE GENOMIC DNA]</scope>
    <source>
        <strain evidence="18 19">DSM 102850</strain>
    </source>
</reference>
<keyword evidence="10 16" id="KW-0663">Pyridoxal phosphate</keyword>
<comment type="catalytic activity">
    <reaction evidence="13 17">
        <text>L-isoleucine + 2-oxoglutarate = (S)-3-methyl-2-oxopentanoate + L-glutamate</text>
        <dbReference type="Rhea" id="RHEA:24801"/>
        <dbReference type="ChEBI" id="CHEBI:16810"/>
        <dbReference type="ChEBI" id="CHEBI:29985"/>
        <dbReference type="ChEBI" id="CHEBI:35146"/>
        <dbReference type="ChEBI" id="CHEBI:58045"/>
        <dbReference type="EC" id="2.6.1.42"/>
    </reaction>
</comment>
<dbReference type="InterPro" id="IPR043131">
    <property type="entry name" value="BCAT-like_N"/>
</dbReference>
<keyword evidence="9 17" id="KW-0808">Transferase</keyword>
<evidence type="ECO:0000256" key="7">
    <source>
        <dbReference type="ARBA" id="ARBA00022576"/>
    </source>
</evidence>
<keyword evidence="11 17" id="KW-0100">Branched-chain amino acid biosynthesis</keyword>
<protein>
    <recommendedName>
        <fullName evidence="17">Branched-chain-amino-acid aminotransferase</fullName>
        <shortName evidence="17">BCAT</shortName>
        <ecNumber evidence="17">2.6.1.42</ecNumber>
    </recommendedName>
</protein>
<gene>
    <name evidence="17" type="primary">ilvE</name>
    <name evidence="18" type="ORF">GGQ59_002420</name>
</gene>
<dbReference type="Gene3D" id="3.20.10.10">
    <property type="entry name" value="D-amino Acid Aminotransferase, subunit A, domain 2"/>
    <property type="match status" value="1"/>
</dbReference>
<name>A0A840I4X1_9PROT</name>
<dbReference type="AlphaFoldDB" id="A0A840I4X1"/>
<dbReference type="UniPathway" id="UPA00049">
    <property type="reaction ID" value="UER00062"/>
</dbReference>
<keyword evidence="19" id="KW-1185">Reference proteome</keyword>
<dbReference type="InterPro" id="IPR036038">
    <property type="entry name" value="Aminotransferase-like"/>
</dbReference>
<evidence type="ECO:0000256" key="10">
    <source>
        <dbReference type="ARBA" id="ARBA00022898"/>
    </source>
</evidence>
<evidence type="ECO:0000313" key="19">
    <source>
        <dbReference type="Proteomes" id="UP000563524"/>
    </source>
</evidence>
<evidence type="ECO:0000256" key="12">
    <source>
        <dbReference type="ARBA" id="ARBA00048212"/>
    </source>
</evidence>
<evidence type="ECO:0000256" key="9">
    <source>
        <dbReference type="ARBA" id="ARBA00022679"/>
    </source>
</evidence>
<dbReference type="PANTHER" id="PTHR42743:SF11">
    <property type="entry name" value="AMINODEOXYCHORISMATE LYASE"/>
    <property type="match status" value="1"/>
</dbReference>
<comment type="pathway">
    <text evidence="3 17">Amino-acid biosynthesis; L-isoleucine biosynthesis; L-isoleucine from 2-oxobutanoate: step 4/4.</text>
</comment>
<keyword evidence="7 17" id="KW-0032">Aminotransferase</keyword>
<dbReference type="GO" id="GO:0005829">
    <property type="term" value="C:cytosol"/>
    <property type="evidence" value="ECO:0007669"/>
    <property type="project" value="TreeGrafter"/>
</dbReference>
<dbReference type="GO" id="GO:0004084">
    <property type="term" value="F:branched-chain-amino-acid transaminase activity"/>
    <property type="evidence" value="ECO:0007669"/>
    <property type="project" value="UniProtKB-EC"/>
</dbReference>
<dbReference type="InterPro" id="IPR043132">
    <property type="entry name" value="BCAT-like_C"/>
</dbReference>
<dbReference type="GO" id="GO:0009098">
    <property type="term" value="P:L-leucine biosynthetic process"/>
    <property type="evidence" value="ECO:0007669"/>
    <property type="project" value="UniProtKB-UniPathway"/>
</dbReference>
<dbReference type="InterPro" id="IPR001544">
    <property type="entry name" value="Aminotrans_IV"/>
</dbReference>
<dbReference type="UniPathway" id="UPA00047">
    <property type="reaction ID" value="UER00058"/>
</dbReference>
<evidence type="ECO:0000256" key="2">
    <source>
        <dbReference type="ARBA" id="ARBA00003109"/>
    </source>
</evidence>
<dbReference type="FunFam" id="3.20.10.10:FF:000002">
    <property type="entry name" value="D-alanine aminotransferase"/>
    <property type="match status" value="1"/>
</dbReference>
<dbReference type="InterPro" id="IPR018300">
    <property type="entry name" value="Aminotrans_IV_CS"/>
</dbReference>
<dbReference type="Pfam" id="PF01063">
    <property type="entry name" value="Aminotran_4"/>
    <property type="match status" value="1"/>
</dbReference>
<dbReference type="NCBIfam" id="NF005146">
    <property type="entry name" value="PRK06606.1"/>
    <property type="match status" value="1"/>
</dbReference>
<dbReference type="GO" id="GO:0009097">
    <property type="term" value="P:isoleucine biosynthetic process"/>
    <property type="evidence" value="ECO:0007669"/>
    <property type="project" value="UniProtKB-UniPathway"/>
</dbReference>
<dbReference type="NCBIfam" id="TIGR01122">
    <property type="entry name" value="ilvE_I"/>
    <property type="match status" value="1"/>
</dbReference>
<dbReference type="PROSITE" id="PS00770">
    <property type="entry name" value="AA_TRANSFER_CLASS_4"/>
    <property type="match status" value="1"/>
</dbReference>
<dbReference type="InterPro" id="IPR050571">
    <property type="entry name" value="Class-IV_PLP-Dep_Aminotrnsfr"/>
</dbReference>
<evidence type="ECO:0000256" key="17">
    <source>
        <dbReference type="RuleBase" id="RU364094"/>
    </source>
</evidence>
<keyword evidence="8 17" id="KW-0028">Amino-acid biosynthesis</keyword>
<dbReference type="Gene3D" id="3.30.470.10">
    <property type="match status" value="1"/>
</dbReference>